<dbReference type="PROSITE" id="PS51371">
    <property type="entry name" value="CBS"/>
    <property type="match status" value="2"/>
</dbReference>
<evidence type="ECO:0000256" key="9">
    <source>
        <dbReference type="SAM" id="Phobius"/>
    </source>
</evidence>
<evidence type="ECO:0000313" key="13">
    <source>
        <dbReference type="Proteomes" id="UP001221217"/>
    </source>
</evidence>
<evidence type="ECO:0000256" key="7">
    <source>
        <dbReference type="PROSITE-ProRule" id="PRU00703"/>
    </source>
</evidence>
<keyword evidence="2 8" id="KW-0812">Transmembrane</keyword>
<evidence type="ECO:0000256" key="2">
    <source>
        <dbReference type="ARBA" id="ARBA00022692"/>
    </source>
</evidence>
<reference evidence="12 13" key="1">
    <citation type="submission" date="2022-12" db="EMBL/GenBank/DDBJ databases">
        <title>Metagenome assembled genome from gulf of manar.</title>
        <authorList>
            <person name="Kohli P."/>
            <person name="Pk S."/>
            <person name="Venkata Ramana C."/>
            <person name="Sasikala C."/>
        </authorList>
    </citation>
    <scope>NUCLEOTIDE SEQUENCE [LARGE SCALE GENOMIC DNA]</scope>
    <source>
        <strain evidence="12">JB008</strain>
    </source>
</reference>
<dbReference type="Pfam" id="PF03471">
    <property type="entry name" value="CorC_HlyC"/>
    <property type="match status" value="1"/>
</dbReference>
<feature type="domain" description="CNNM transmembrane" evidence="11">
    <location>
        <begin position="1"/>
        <end position="182"/>
    </location>
</feature>
<evidence type="ECO:0000256" key="5">
    <source>
        <dbReference type="ARBA" id="ARBA00023122"/>
    </source>
</evidence>
<dbReference type="InterPro" id="IPR036318">
    <property type="entry name" value="FAD-bd_PCMH-like_sf"/>
</dbReference>
<evidence type="ECO:0000259" key="11">
    <source>
        <dbReference type="PROSITE" id="PS51846"/>
    </source>
</evidence>
<keyword evidence="4 8" id="KW-1133">Transmembrane helix</keyword>
<dbReference type="SUPFAM" id="SSF54631">
    <property type="entry name" value="CBS-domain pair"/>
    <property type="match status" value="1"/>
</dbReference>
<evidence type="ECO:0000313" key="12">
    <source>
        <dbReference type="EMBL" id="MDC7225778.1"/>
    </source>
</evidence>
<dbReference type="EMBL" id="JAQQAL010000009">
    <property type="protein sequence ID" value="MDC7225778.1"/>
    <property type="molecule type" value="Genomic_DNA"/>
</dbReference>
<dbReference type="InterPro" id="IPR002550">
    <property type="entry name" value="CNNM"/>
</dbReference>
<feature type="transmembrane region" description="Helical" evidence="9">
    <location>
        <begin position="84"/>
        <end position="104"/>
    </location>
</feature>
<dbReference type="InterPro" id="IPR005170">
    <property type="entry name" value="Transptr-assoc_dom"/>
</dbReference>
<dbReference type="Proteomes" id="UP001221217">
    <property type="component" value="Unassembled WGS sequence"/>
</dbReference>
<gene>
    <name evidence="12" type="ORF">PQJ61_03320</name>
</gene>
<dbReference type="InterPro" id="IPR046342">
    <property type="entry name" value="CBS_dom_sf"/>
</dbReference>
<evidence type="ECO:0000256" key="1">
    <source>
        <dbReference type="ARBA" id="ARBA00004141"/>
    </source>
</evidence>
<evidence type="ECO:0000256" key="3">
    <source>
        <dbReference type="ARBA" id="ARBA00022737"/>
    </source>
</evidence>
<evidence type="ECO:0000256" key="8">
    <source>
        <dbReference type="PROSITE-ProRule" id="PRU01193"/>
    </source>
</evidence>
<evidence type="ECO:0000259" key="10">
    <source>
        <dbReference type="PROSITE" id="PS51371"/>
    </source>
</evidence>
<dbReference type="PANTHER" id="PTHR22777">
    <property type="entry name" value="HEMOLYSIN-RELATED"/>
    <property type="match status" value="1"/>
</dbReference>
<organism evidence="12 13">
    <name type="scientific">Candidatus Thalassospirochaeta sargassi</name>
    <dbReference type="NCBI Taxonomy" id="3119039"/>
    <lineage>
        <taxon>Bacteria</taxon>
        <taxon>Pseudomonadati</taxon>
        <taxon>Spirochaetota</taxon>
        <taxon>Spirochaetia</taxon>
        <taxon>Spirochaetales</taxon>
        <taxon>Spirochaetaceae</taxon>
        <taxon>Candidatus Thalassospirochaeta</taxon>
    </lineage>
</organism>
<dbReference type="Pfam" id="PF01595">
    <property type="entry name" value="CNNM"/>
    <property type="match status" value="1"/>
</dbReference>
<dbReference type="PANTHER" id="PTHR22777:SF17">
    <property type="entry name" value="UPF0053 PROTEIN SLL0260"/>
    <property type="match status" value="1"/>
</dbReference>
<dbReference type="InterPro" id="IPR016169">
    <property type="entry name" value="FAD-bd_PCMH_sub2"/>
</dbReference>
<feature type="transmembrane region" description="Helical" evidence="9">
    <location>
        <begin position="136"/>
        <end position="153"/>
    </location>
</feature>
<comment type="caution">
    <text evidence="12">The sequence shown here is derived from an EMBL/GenBank/DDBJ whole genome shotgun (WGS) entry which is preliminary data.</text>
</comment>
<name>A0AAJ1IAK8_9SPIO</name>
<dbReference type="FunFam" id="3.10.580.10:FF:000002">
    <property type="entry name" value="Magnesium/cobalt efflux protein CorC"/>
    <property type="match status" value="1"/>
</dbReference>
<dbReference type="GO" id="GO:0016020">
    <property type="term" value="C:membrane"/>
    <property type="evidence" value="ECO:0007669"/>
    <property type="project" value="UniProtKB-SubCell"/>
</dbReference>
<dbReference type="AlphaFoldDB" id="A0AAJ1IAK8"/>
<sequence length="413" mass="46441">MIVEFTALIILLVLSGCFSATETAFTSLSSPQVRQVSIQKGRRGRLVKKLAENPDRLLTTILLGNNLVNIAASALATNLTIKMFGSNFIGAMTGILTLIILIFAELTPKRIAIALNVQLSLISAWPVWILSTILRPVIFLISGFSSLITRFVIPKETKTISFEALLHMMSAAEEEGLVQNYESEMVKSVFRLNEVSVQAIMTHRTDVFSLNKNMTIEESASLISDSGFSRIPVYDREPENIVGIVLSNDITAHLLKMEGERRLAEIMHEPIFTPANRKLHELFNLLKAEKLNISIILDEYGGLAGIVTREDIIEEILGELYDENEDPGIERIQRTDKSSWRIMGDTSLHQFTDTFEIEMPETEYAETIAGYFLEELDRIPRAGDKISFDKYILEIEETEKNRIISILLSKAEK</sequence>
<dbReference type="InterPro" id="IPR000644">
    <property type="entry name" value="CBS_dom"/>
</dbReference>
<dbReference type="GO" id="GO:0050660">
    <property type="term" value="F:flavin adenine dinucleotide binding"/>
    <property type="evidence" value="ECO:0007669"/>
    <property type="project" value="InterPro"/>
</dbReference>
<dbReference type="Gene3D" id="3.10.580.10">
    <property type="entry name" value="CBS-domain"/>
    <property type="match status" value="1"/>
</dbReference>
<feature type="domain" description="CBS" evidence="10">
    <location>
        <begin position="266"/>
        <end position="323"/>
    </location>
</feature>
<dbReference type="PROSITE" id="PS51846">
    <property type="entry name" value="CNNM"/>
    <property type="match status" value="1"/>
</dbReference>
<dbReference type="Gene3D" id="3.30.465.10">
    <property type="match status" value="1"/>
</dbReference>
<dbReference type="CDD" id="cd04590">
    <property type="entry name" value="CBS_pair_CorC_HlyC_assoc"/>
    <property type="match status" value="1"/>
</dbReference>
<evidence type="ECO:0000256" key="4">
    <source>
        <dbReference type="ARBA" id="ARBA00022989"/>
    </source>
</evidence>
<dbReference type="SMART" id="SM00116">
    <property type="entry name" value="CBS"/>
    <property type="match status" value="2"/>
</dbReference>
<protein>
    <submittedName>
        <fullName evidence="12">Hemolysin family protein</fullName>
    </submittedName>
</protein>
<accession>A0AAJ1IAK8</accession>
<dbReference type="SMART" id="SM01091">
    <property type="entry name" value="CorC_HlyC"/>
    <property type="match status" value="1"/>
</dbReference>
<evidence type="ECO:0000256" key="6">
    <source>
        <dbReference type="ARBA" id="ARBA00023136"/>
    </source>
</evidence>
<dbReference type="Pfam" id="PF00571">
    <property type="entry name" value="CBS"/>
    <property type="match status" value="2"/>
</dbReference>
<keyword evidence="3" id="KW-0677">Repeat</keyword>
<proteinExistence type="predicted"/>
<dbReference type="InterPro" id="IPR044751">
    <property type="entry name" value="Ion_transp-like_CBS"/>
</dbReference>
<keyword evidence="6 8" id="KW-0472">Membrane</keyword>
<dbReference type="SUPFAM" id="SSF56176">
    <property type="entry name" value="FAD-binding/transporter-associated domain-like"/>
    <property type="match status" value="1"/>
</dbReference>
<feature type="domain" description="CBS" evidence="10">
    <location>
        <begin position="201"/>
        <end position="263"/>
    </location>
</feature>
<keyword evidence="5 7" id="KW-0129">CBS domain</keyword>
<comment type="subcellular location">
    <subcellularLocation>
        <location evidence="1">Membrane</location>
        <topology evidence="1">Multi-pass membrane protein</topology>
    </subcellularLocation>
</comment>